<dbReference type="SUPFAM" id="SSF52266">
    <property type="entry name" value="SGNH hydrolase"/>
    <property type="match status" value="1"/>
</dbReference>
<feature type="signal peptide" evidence="1">
    <location>
        <begin position="1"/>
        <end position="23"/>
    </location>
</feature>
<feature type="domain" description="SGNH hydrolase-type esterase" evidence="2">
    <location>
        <begin position="56"/>
        <end position="209"/>
    </location>
</feature>
<dbReference type="Gene3D" id="3.40.50.1110">
    <property type="entry name" value="SGNH hydrolase"/>
    <property type="match status" value="1"/>
</dbReference>
<dbReference type="PANTHER" id="PTHR30383:SF5">
    <property type="entry name" value="SGNH HYDROLASE-TYPE ESTERASE DOMAIN-CONTAINING PROTEIN"/>
    <property type="match status" value="1"/>
</dbReference>
<dbReference type="PANTHER" id="PTHR30383">
    <property type="entry name" value="THIOESTERASE 1/PROTEASE 1/LYSOPHOSPHOLIPASE L1"/>
    <property type="match status" value="1"/>
</dbReference>
<dbReference type="InterPro" id="IPR051532">
    <property type="entry name" value="Ester_Hydrolysis_Enzymes"/>
</dbReference>
<evidence type="ECO:0000256" key="1">
    <source>
        <dbReference type="SAM" id="SignalP"/>
    </source>
</evidence>
<dbReference type="Proteomes" id="UP000588604">
    <property type="component" value="Unassembled WGS sequence"/>
</dbReference>
<accession>A0A841N3I2</accession>
<evidence type="ECO:0000259" key="2">
    <source>
        <dbReference type="Pfam" id="PF13472"/>
    </source>
</evidence>
<dbReference type="GO" id="GO:0004622">
    <property type="term" value="F:phosphatidylcholine lysophospholipase activity"/>
    <property type="evidence" value="ECO:0007669"/>
    <property type="project" value="TreeGrafter"/>
</dbReference>
<proteinExistence type="predicted"/>
<evidence type="ECO:0000313" key="4">
    <source>
        <dbReference type="Proteomes" id="UP000588604"/>
    </source>
</evidence>
<gene>
    <name evidence="3" type="ORF">FHS59_004370</name>
</gene>
<dbReference type="InterPro" id="IPR013830">
    <property type="entry name" value="SGNH_hydro"/>
</dbReference>
<feature type="chain" id="PRO_5032553848" evidence="1">
    <location>
        <begin position="24"/>
        <end position="221"/>
    </location>
</feature>
<keyword evidence="1" id="KW-0732">Signal</keyword>
<keyword evidence="4" id="KW-1185">Reference proteome</keyword>
<organism evidence="3 4">
    <name type="scientific">Algoriphagus iocasae</name>
    <dbReference type="NCBI Taxonomy" id="1836499"/>
    <lineage>
        <taxon>Bacteria</taxon>
        <taxon>Pseudomonadati</taxon>
        <taxon>Bacteroidota</taxon>
        <taxon>Cytophagia</taxon>
        <taxon>Cytophagales</taxon>
        <taxon>Cyclobacteriaceae</taxon>
        <taxon>Algoriphagus</taxon>
    </lineage>
</organism>
<reference evidence="3 4" key="1">
    <citation type="submission" date="2020-08" db="EMBL/GenBank/DDBJ databases">
        <title>Genomic Encyclopedia of Type Strains, Phase IV (KMG-IV): sequencing the most valuable type-strain genomes for metagenomic binning, comparative biology and taxonomic classification.</title>
        <authorList>
            <person name="Goeker M."/>
        </authorList>
    </citation>
    <scope>NUCLEOTIDE SEQUENCE [LARGE SCALE GENOMIC DNA]</scope>
    <source>
        <strain evidence="3 4">DSM 102044</strain>
    </source>
</reference>
<comment type="caution">
    <text evidence="3">The sequence shown here is derived from an EMBL/GenBank/DDBJ whole genome shotgun (WGS) entry which is preliminary data.</text>
</comment>
<protein>
    <submittedName>
        <fullName evidence="3">Lysophospholipase L1-like esterase</fullName>
    </submittedName>
</protein>
<evidence type="ECO:0000313" key="3">
    <source>
        <dbReference type="EMBL" id="MBB6328711.1"/>
    </source>
</evidence>
<dbReference type="Pfam" id="PF13472">
    <property type="entry name" value="Lipase_GDSL_2"/>
    <property type="match status" value="1"/>
</dbReference>
<sequence>MNPKSLFSALILVLILGLNSTFAQSNKFDKEVADISHHLDSIGWSKGSVVFTGSSSVRMWKSLQNQFPEVPIINTGFGGSTAEDLEAQLFPLVLRLEPSKVFIYEGDNDINGGKTAAEIMTTLDEIVTRIQKQLPNATVNLISAKPSPSRWELKTSYLVLNDLMRQYCTAHKNVNFVNVWDIMLDKTGVPRSDIFIGDNLHMNEKGYALWKEIFTPFLTED</sequence>
<dbReference type="InterPro" id="IPR036514">
    <property type="entry name" value="SGNH_hydro_sf"/>
</dbReference>
<dbReference type="RefSeq" id="WP_184498068.1">
    <property type="nucleotide sequence ID" value="NZ_JACIJO010000005.1"/>
</dbReference>
<dbReference type="AlphaFoldDB" id="A0A841N3I2"/>
<name>A0A841N3I2_9BACT</name>
<dbReference type="EMBL" id="JACIJO010000005">
    <property type="protein sequence ID" value="MBB6328711.1"/>
    <property type="molecule type" value="Genomic_DNA"/>
</dbReference>